<dbReference type="GO" id="GO:0016020">
    <property type="term" value="C:membrane"/>
    <property type="evidence" value="ECO:0007669"/>
    <property type="project" value="UniProtKB-SubCell"/>
</dbReference>
<dbReference type="Proteomes" id="UP001054889">
    <property type="component" value="Unassembled WGS sequence"/>
</dbReference>
<name>A0AAV5CES9_ELECO</name>
<evidence type="ECO:0000313" key="8">
    <source>
        <dbReference type="Proteomes" id="UP001054889"/>
    </source>
</evidence>
<feature type="region of interest" description="Disordered" evidence="6">
    <location>
        <begin position="112"/>
        <end position="140"/>
    </location>
</feature>
<keyword evidence="4 5" id="KW-0472">Membrane</keyword>
<gene>
    <name evidence="7" type="primary">ga13441</name>
    <name evidence="7" type="ORF">PR202_ga13441</name>
</gene>
<keyword evidence="8" id="KW-1185">Reference proteome</keyword>
<sequence length="160" mass="17837">MLLTVAVAAVVVYVRPVALFFVSSPGGFGLYIFILILPFIVLCPLYYYYMQHPVNLLLLGLFTVAISFAVGLTCAFTKGEVILESAILTSVGGEPDGVHVLGGQARPRLQLPGPVPLRRRHDPPRLRAHPDLLPARPRRDHGLRRPRRARLLRIHRLRHG</sequence>
<dbReference type="PANTHER" id="PTHR23291:SF31">
    <property type="entry name" value="PROTEIN LIFEGUARD 4"/>
    <property type="match status" value="1"/>
</dbReference>
<proteinExistence type="inferred from homology"/>
<evidence type="ECO:0000256" key="1">
    <source>
        <dbReference type="ARBA" id="ARBA00004141"/>
    </source>
</evidence>
<reference evidence="7" key="1">
    <citation type="journal article" date="2018" name="DNA Res.">
        <title>Multiple hybrid de novo genome assembly of finger millet, an orphan allotetraploid crop.</title>
        <authorList>
            <person name="Hatakeyama M."/>
            <person name="Aluri S."/>
            <person name="Balachadran M.T."/>
            <person name="Sivarajan S.R."/>
            <person name="Patrignani A."/>
            <person name="Gruter S."/>
            <person name="Poveda L."/>
            <person name="Shimizu-Inatsugi R."/>
            <person name="Baeten J."/>
            <person name="Francoijs K.J."/>
            <person name="Nataraja K.N."/>
            <person name="Reddy Y.A.N."/>
            <person name="Phadnis S."/>
            <person name="Ravikumar R.L."/>
            <person name="Schlapbach R."/>
            <person name="Sreeman S.M."/>
            <person name="Shimizu K.K."/>
        </authorList>
    </citation>
    <scope>NUCLEOTIDE SEQUENCE</scope>
</reference>
<evidence type="ECO:0000256" key="3">
    <source>
        <dbReference type="ARBA" id="ARBA00022989"/>
    </source>
</evidence>
<evidence type="ECO:0000256" key="4">
    <source>
        <dbReference type="ARBA" id="ARBA00023136"/>
    </source>
</evidence>
<keyword evidence="2 5" id="KW-0812">Transmembrane</keyword>
<comment type="subcellular location">
    <subcellularLocation>
        <location evidence="1">Membrane</location>
        <topology evidence="1">Multi-pass membrane protein</topology>
    </subcellularLocation>
</comment>
<reference evidence="7" key="2">
    <citation type="submission" date="2021-12" db="EMBL/GenBank/DDBJ databases">
        <title>Resequencing data analysis of finger millet.</title>
        <authorList>
            <person name="Hatakeyama M."/>
            <person name="Aluri S."/>
            <person name="Balachadran M.T."/>
            <person name="Sivarajan S.R."/>
            <person name="Poveda L."/>
            <person name="Shimizu-Inatsugi R."/>
            <person name="Schlapbach R."/>
            <person name="Sreeman S.M."/>
            <person name="Shimizu K.K."/>
        </authorList>
    </citation>
    <scope>NUCLEOTIDE SEQUENCE</scope>
</reference>
<dbReference type="PANTHER" id="PTHR23291">
    <property type="entry name" value="BAX INHIBITOR-RELATED"/>
    <property type="match status" value="1"/>
</dbReference>
<dbReference type="AlphaFoldDB" id="A0AAV5CES9"/>
<accession>A0AAV5CES9</accession>
<organism evidence="7 8">
    <name type="scientific">Eleusine coracana subsp. coracana</name>
    <dbReference type="NCBI Taxonomy" id="191504"/>
    <lineage>
        <taxon>Eukaryota</taxon>
        <taxon>Viridiplantae</taxon>
        <taxon>Streptophyta</taxon>
        <taxon>Embryophyta</taxon>
        <taxon>Tracheophyta</taxon>
        <taxon>Spermatophyta</taxon>
        <taxon>Magnoliopsida</taxon>
        <taxon>Liliopsida</taxon>
        <taxon>Poales</taxon>
        <taxon>Poaceae</taxon>
        <taxon>PACMAD clade</taxon>
        <taxon>Chloridoideae</taxon>
        <taxon>Cynodonteae</taxon>
        <taxon>Eleusininae</taxon>
        <taxon>Eleusine</taxon>
    </lineage>
</organism>
<protein>
    <submittedName>
        <fullName evidence="7">Uncharacterized protein</fullName>
    </submittedName>
</protein>
<comment type="caution">
    <text evidence="7">The sequence shown here is derived from an EMBL/GenBank/DDBJ whole genome shotgun (WGS) entry which is preliminary data.</text>
</comment>
<evidence type="ECO:0000256" key="6">
    <source>
        <dbReference type="SAM" id="MobiDB-lite"/>
    </source>
</evidence>
<evidence type="ECO:0000256" key="5">
    <source>
        <dbReference type="RuleBase" id="RU004379"/>
    </source>
</evidence>
<comment type="similarity">
    <text evidence="5">Belongs to the BI1 family.</text>
</comment>
<dbReference type="EMBL" id="BQKI01000006">
    <property type="protein sequence ID" value="GJM96587.1"/>
    <property type="molecule type" value="Genomic_DNA"/>
</dbReference>
<comment type="caution">
    <text evidence="5">Lacks conserved residue(s) required for the propagation of feature annotation.</text>
</comment>
<feature type="transmembrane region" description="Helical" evidence="5">
    <location>
        <begin position="26"/>
        <end position="49"/>
    </location>
</feature>
<feature type="transmembrane region" description="Helical" evidence="5">
    <location>
        <begin position="56"/>
        <end position="78"/>
    </location>
</feature>
<evidence type="ECO:0000313" key="7">
    <source>
        <dbReference type="EMBL" id="GJM96587.1"/>
    </source>
</evidence>
<evidence type="ECO:0000256" key="2">
    <source>
        <dbReference type="ARBA" id="ARBA00022692"/>
    </source>
</evidence>
<keyword evidence="3 5" id="KW-1133">Transmembrane helix</keyword>
<dbReference type="InterPro" id="IPR006214">
    <property type="entry name" value="Bax_inhibitor_1-related"/>
</dbReference>